<protein>
    <submittedName>
        <fullName evidence="2">Histone-lysine N-methyltransferase ATX2</fullName>
    </submittedName>
</protein>
<dbReference type="AlphaFoldDB" id="A0A438DKR1"/>
<keyword evidence="2" id="KW-0489">Methyltransferase</keyword>
<dbReference type="Proteomes" id="UP000288805">
    <property type="component" value="Unassembled WGS sequence"/>
</dbReference>
<reference evidence="2 3" key="1">
    <citation type="journal article" date="2018" name="PLoS Genet.">
        <title>Population sequencing reveals clonal diversity and ancestral inbreeding in the grapevine cultivar Chardonnay.</title>
        <authorList>
            <person name="Roach M.J."/>
            <person name="Johnson D.L."/>
            <person name="Bohlmann J."/>
            <person name="van Vuuren H.J."/>
            <person name="Jones S.J."/>
            <person name="Pretorius I.S."/>
            <person name="Schmidt S.A."/>
            <person name="Borneman A.R."/>
        </authorList>
    </citation>
    <scope>NUCLEOTIDE SEQUENCE [LARGE SCALE GENOMIC DNA]</scope>
    <source>
        <strain evidence="3">cv. Chardonnay</strain>
        <tissue evidence="2">Leaf</tissue>
    </source>
</reference>
<name>A0A438DKR1_VITVI</name>
<comment type="caution">
    <text evidence="2">The sequence shown here is derived from an EMBL/GenBank/DDBJ whole genome shotgun (WGS) entry which is preliminary data.</text>
</comment>
<dbReference type="EMBL" id="QGNW01001586">
    <property type="protein sequence ID" value="RVW36047.1"/>
    <property type="molecule type" value="Genomic_DNA"/>
</dbReference>
<gene>
    <name evidence="2" type="primary">ATX2_0</name>
    <name evidence="2" type="ORF">CK203_112721</name>
</gene>
<evidence type="ECO:0000313" key="3">
    <source>
        <dbReference type="Proteomes" id="UP000288805"/>
    </source>
</evidence>
<dbReference type="SUPFAM" id="SSF63748">
    <property type="entry name" value="Tudor/PWWP/MBT"/>
    <property type="match status" value="1"/>
</dbReference>
<proteinExistence type="predicted"/>
<feature type="compositionally biased region" description="Basic residues" evidence="1">
    <location>
        <begin position="1"/>
        <end position="13"/>
    </location>
</feature>
<feature type="compositionally biased region" description="Basic and acidic residues" evidence="1">
    <location>
        <begin position="14"/>
        <end position="23"/>
    </location>
</feature>
<sequence length="160" mass="18551">MVAKGSVRRRLREARKDSTVDLPHRRKRKSSENLTKVDSNSACIKRWLWLNFDDVDPEKFIGLQCKVYWPLDGEWYRGCIIGYDLEANRHQVQLSFDMQHLNLSLSVRSLDSDDIDYDEMVVLAASWNDCQDHEPGDIIWAKLTGRLAIALDHHWALSPG</sequence>
<dbReference type="GO" id="GO:0008168">
    <property type="term" value="F:methyltransferase activity"/>
    <property type="evidence" value="ECO:0007669"/>
    <property type="project" value="UniProtKB-KW"/>
</dbReference>
<evidence type="ECO:0000313" key="2">
    <source>
        <dbReference type="EMBL" id="RVW36047.1"/>
    </source>
</evidence>
<accession>A0A438DKR1</accession>
<feature type="region of interest" description="Disordered" evidence="1">
    <location>
        <begin position="1"/>
        <end position="33"/>
    </location>
</feature>
<evidence type="ECO:0000256" key="1">
    <source>
        <dbReference type="SAM" id="MobiDB-lite"/>
    </source>
</evidence>
<dbReference type="GO" id="GO:0032259">
    <property type="term" value="P:methylation"/>
    <property type="evidence" value="ECO:0007669"/>
    <property type="project" value="UniProtKB-KW"/>
</dbReference>
<keyword evidence="2" id="KW-0808">Transferase</keyword>
<organism evidence="2 3">
    <name type="scientific">Vitis vinifera</name>
    <name type="common">Grape</name>
    <dbReference type="NCBI Taxonomy" id="29760"/>
    <lineage>
        <taxon>Eukaryota</taxon>
        <taxon>Viridiplantae</taxon>
        <taxon>Streptophyta</taxon>
        <taxon>Embryophyta</taxon>
        <taxon>Tracheophyta</taxon>
        <taxon>Spermatophyta</taxon>
        <taxon>Magnoliopsida</taxon>
        <taxon>eudicotyledons</taxon>
        <taxon>Gunneridae</taxon>
        <taxon>Pentapetalae</taxon>
        <taxon>rosids</taxon>
        <taxon>Vitales</taxon>
        <taxon>Vitaceae</taxon>
        <taxon>Viteae</taxon>
        <taxon>Vitis</taxon>
    </lineage>
</organism>